<keyword evidence="1" id="KW-0540">Nuclease</keyword>
<dbReference type="EMBL" id="ML170573">
    <property type="protein sequence ID" value="TDL13512.1"/>
    <property type="molecule type" value="Genomic_DNA"/>
</dbReference>
<keyword evidence="2" id="KW-0378">Hydrolase</keyword>
<reference evidence="5 6" key="1">
    <citation type="submission" date="2018-06" db="EMBL/GenBank/DDBJ databases">
        <title>A transcriptomic atlas of mushroom development highlights an independent origin of complex multicellularity.</title>
        <authorList>
            <consortium name="DOE Joint Genome Institute"/>
            <person name="Krizsan K."/>
            <person name="Almasi E."/>
            <person name="Merenyi Z."/>
            <person name="Sahu N."/>
            <person name="Viragh M."/>
            <person name="Koszo T."/>
            <person name="Mondo S."/>
            <person name="Kiss B."/>
            <person name="Balint B."/>
            <person name="Kues U."/>
            <person name="Barry K."/>
            <person name="Hegedus J.C."/>
            <person name="Henrissat B."/>
            <person name="Johnson J."/>
            <person name="Lipzen A."/>
            <person name="Ohm R."/>
            <person name="Nagy I."/>
            <person name="Pangilinan J."/>
            <person name="Yan J."/>
            <person name="Xiong Y."/>
            <person name="Grigoriev I.V."/>
            <person name="Hibbett D.S."/>
            <person name="Nagy L.G."/>
        </authorList>
    </citation>
    <scope>NUCLEOTIDE SEQUENCE [LARGE SCALE GENOMIC DNA]</scope>
    <source>
        <strain evidence="5 6">SZMC22713</strain>
    </source>
</reference>
<protein>
    <submittedName>
        <fullName evidence="5">PIN domain-like protein</fullName>
    </submittedName>
</protein>
<dbReference type="CDD" id="cd09870">
    <property type="entry name" value="PIN_YEN1"/>
    <property type="match status" value="1"/>
</dbReference>
<dbReference type="Pfam" id="PF00752">
    <property type="entry name" value="XPG_N"/>
    <property type="match status" value="1"/>
</dbReference>
<organism evidence="5 6">
    <name type="scientific">Rickenella mellea</name>
    <dbReference type="NCBI Taxonomy" id="50990"/>
    <lineage>
        <taxon>Eukaryota</taxon>
        <taxon>Fungi</taxon>
        <taxon>Dikarya</taxon>
        <taxon>Basidiomycota</taxon>
        <taxon>Agaricomycotina</taxon>
        <taxon>Agaricomycetes</taxon>
        <taxon>Hymenochaetales</taxon>
        <taxon>Rickenellaceae</taxon>
        <taxon>Rickenella</taxon>
    </lineage>
</organism>
<feature type="non-terminal residue" evidence="5">
    <location>
        <position position="364"/>
    </location>
</feature>
<dbReference type="VEuPathDB" id="FungiDB:BD410DRAFT_692104"/>
<dbReference type="VEuPathDB" id="FungiDB:BD410DRAFT_693768"/>
<evidence type="ECO:0000256" key="1">
    <source>
        <dbReference type="ARBA" id="ARBA00022722"/>
    </source>
</evidence>
<dbReference type="STRING" id="50990.A0A4Y7PST0"/>
<dbReference type="InterPro" id="IPR006086">
    <property type="entry name" value="XPG-I_dom"/>
</dbReference>
<evidence type="ECO:0000313" key="5">
    <source>
        <dbReference type="EMBL" id="TDL17619.1"/>
    </source>
</evidence>
<sequence length="364" mass="39889">WQVLKPAAETTTFMEFVAEGFKTVKPRKGLVVGIDASLWFFQVQNPFLSGHWNAGHSPELRTVFHRLAFLSTLPLTPLFVFDGPQRPAIKRGTRTLGPEHWMAPVFRNFISAFGFDSHVAPGEAEAELAMLNRVGIIDAVFTEDVDTLIFGAHTHASNPCSALAHAHQQASTSNKRDHMEISIYRSARILEHPDVRLSTGGLVMMALLCGGDYDQGLVGCGPSVAHPLSTSDLADNLHQAALAPDVTAHQLVDALIDWREDLQHQLRDNPQHLLPRRYPALSQLIPFSFPLPSILRLYIAPLTSSSPLPPGSPLLSLGQQHLDITTLAALCETHFCWGLTEGVANALRSSVWPAAVSRTMQDSI</sequence>
<dbReference type="PANTHER" id="PTHR11081:SF75">
    <property type="entry name" value="ENDONUCLEASE, PUTATIVE (AFU_ORTHOLOGUE AFUA_3G13260)-RELATED"/>
    <property type="match status" value="1"/>
</dbReference>
<feature type="domain" description="XPG-I" evidence="3">
    <location>
        <begin position="111"/>
        <end position="195"/>
    </location>
</feature>
<proteinExistence type="predicted"/>
<keyword evidence="6" id="KW-1185">Reference proteome</keyword>
<dbReference type="SMART" id="SM00484">
    <property type="entry name" value="XPGI"/>
    <property type="match status" value="1"/>
</dbReference>
<dbReference type="InterPro" id="IPR029060">
    <property type="entry name" value="PIN-like_dom_sf"/>
</dbReference>
<dbReference type="EMBL" id="ML170218">
    <property type="protein sequence ID" value="TDL17619.1"/>
    <property type="molecule type" value="Genomic_DNA"/>
</dbReference>
<evidence type="ECO:0000256" key="2">
    <source>
        <dbReference type="ARBA" id="ARBA00022801"/>
    </source>
</evidence>
<accession>A0A4Y7PST0</accession>
<evidence type="ECO:0000313" key="6">
    <source>
        <dbReference type="Proteomes" id="UP000294933"/>
    </source>
</evidence>
<dbReference type="GO" id="GO:0017108">
    <property type="term" value="F:5'-flap endonuclease activity"/>
    <property type="evidence" value="ECO:0007669"/>
    <property type="project" value="TreeGrafter"/>
</dbReference>
<evidence type="ECO:0000259" key="3">
    <source>
        <dbReference type="SMART" id="SM00484"/>
    </source>
</evidence>
<dbReference type="GO" id="GO:0006281">
    <property type="term" value="P:DNA repair"/>
    <property type="evidence" value="ECO:0007669"/>
    <property type="project" value="UniProtKB-ARBA"/>
</dbReference>
<gene>
    <name evidence="4" type="ORF">BD410DRAFT_692104</name>
    <name evidence="5" type="ORF">BD410DRAFT_693768</name>
</gene>
<dbReference type="InterPro" id="IPR006085">
    <property type="entry name" value="XPG_DNA_repair_N"/>
</dbReference>
<dbReference type="Pfam" id="PF00867">
    <property type="entry name" value="XPG_I"/>
    <property type="match status" value="1"/>
</dbReference>
<dbReference type="InterPro" id="IPR006084">
    <property type="entry name" value="XPG/Rad2"/>
</dbReference>
<feature type="non-terminal residue" evidence="5">
    <location>
        <position position="1"/>
    </location>
</feature>
<dbReference type="Gene3D" id="3.40.50.1010">
    <property type="entry name" value="5'-nuclease"/>
    <property type="match status" value="2"/>
</dbReference>
<dbReference type="InterPro" id="IPR036279">
    <property type="entry name" value="5-3_exonuclease_C_sf"/>
</dbReference>
<dbReference type="SUPFAM" id="SSF47807">
    <property type="entry name" value="5' to 3' exonuclease, C-terminal subdomain"/>
    <property type="match status" value="1"/>
</dbReference>
<dbReference type="PANTHER" id="PTHR11081">
    <property type="entry name" value="FLAP ENDONUCLEASE FAMILY MEMBER"/>
    <property type="match status" value="1"/>
</dbReference>
<dbReference type="SUPFAM" id="SSF88723">
    <property type="entry name" value="PIN domain-like"/>
    <property type="match status" value="1"/>
</dbReference>
<dbReference type="PRINTS" id="PR00853">
    <property type="entry name" value="XPGRADSUPER"/>
</dbReference>
<dbReference type="AlphaFoldDB" id="A0A4Y7PST0"/>
<name>A0A4Y7PST0_9AGAM</name>
<evidence type="ECO:0000313" key="4">
    <source>
        <dbReference type="EMBL" id="TDL13512.1"/>
    </source>
</evidence>
<dbReference type="Proteomes" id="UP000294933">
    <property type="component" value="Unassembled WGS sequence"/>
</dbReference>
<dbReference type="OrthoDB" id="2959108at2759"/>